<organism evidence="1">
    <name type="scientific">Arundo donax</name>
    <name type="common">Giant reed</name>
    <name type="synonym">Donax arundinaceus</name>
    <dbReference type="NCBI Taxonomy" id="35708"/>
    <lineage>
        <taxon>Eukaryota</taxon>
        <taxon>Viridiplantae</taxon>
        <taxon>Streptophyta</taxon>
        <taxon>Embryophyta</taxon>
        <taxon>Tracheophyta</taxon>
        <taxon>Spermatophyta</taxon>
        <taxon>Magnoliopsida</taxon>
        <taxon>Liliopsida</taxon>
        <taxon>Poales</taxon>
        <taxon>Poaceae</taxon>
        <taxon>PACMAD clade</taxon>
        <taxon>Arundinoideae</taxon>
        <taxon>Arundineae</taxon>
        <taxon>Arundo</taxon>
    </lineage>
</organism>
<dbReference type="EMBL" id="GBRH01278174">
    <property type="protein sequence ID" value="JAD19721.1"/>
    <property type="molecule type" value="Transcribed_RNA"/>
</dbReference>
<reference evidence="1" key="1">
    <citation type="submission" date="2014-09" db="EMBL/GenBank/DDBJ databases">
        <authorList>
            <person name="Magalhaes I.L.F."/>
            <person name="Oliveira U."/>
            <person name="Santos F.R."/>
            <person name="Vidigal T.H.D.A."/>
            <person name="Brescovit A.D."/>
            <person name="Santos A.J."/>
        </authorList>
    </citation>
    <scope>NUCLEOTIDE SEQUENCE</scope>
    <source>
        <tissue evidence="1">Shoot tissue taken approximately 20 cm above the soil surface</tissue>
    </source>
</reference>
<dbReference type="AlphaFoldDB" id="A0A0A8Y128"/>
<sequence>MSLTVSTSFAGCNMLLSMQKNITPNRLFFPNFFSGTCLPGYRQIV</sequence>
<accession>A0A0A8Y128</accession>
<reference evidence="1" key="2">
    <citation type="journal article" date="2015" name="Data Brief">
        <title>Shoot transcriptome of the giant reed, Arundo donax.</title>
        <authorList>
            <person name="Barrero R.A."/>
            <person name="Guerrero F.D."/>
            <person name="Moolhuijzen P."/>
            <person name="Goolsby J.A."/>
            <person name="Tidwell J."/>
            <person name="Bellgard S.E."/>
            <person name="Bellgard M.I."/>
        </authorList>
    </citation>
    <scope>NUCLEOTIDE SEQUENCE</scope>
    <source>
        <tissue evidence="1">Shoot tissue taken approximately 20 cm above the soil surface</tissue>
    </source>
</reference>
<proteinExistence type="predicted"/>
<protein>
    <submittedName>
        <fullName evidence="1">Uncharacterized protein</fullName>
    </submittedName>
</protein>
<name>A0A0A8Y128_ARUDO</name>
<evidence type="ECO:0000313" key="1">
    <source>
        <dbReference type="EMBL" id="JAD19721.1"/>
    </source>
</evidence>